<organism evidence="1 3">
    <name type="scientific">Medicago truncatula</name>
    <name type="common">Barrel medic</name>
    <name type="synonym">Medicago tribuloides</name>
    <dbReference type="NCBI Taxonomy" id="3880"/>
    <lineage>
        <taxon>Eukaryota</taxon>
        <taxon>Viridiplantae</taxon>
        <taxon>Streptophyta</taxon>
        <taxon>Embryophyta</taxon>
        <taxon>Tracheophyta</taxon>
        <taxon>Spermatophyta</taxon>
        <taxon>Magnoliopsida</taxon>
        <taxon>eudicotyledons</taxon>
        <taxon>Gunneridae</taxon>
        <taxon>Pentapetalae</taxon>
        <taxon>rosids</taxon>
        <taxon>fabids</taxon>
        <taxon>Fabales</taxon>
        <taxon>Fabaceae</taxon>
        <taxon>Papilionoideae</taxon>
        <taxon>50 kb inversion clade</taxon>
        <taxon>NPAAA clade</taxon>
        <taxon>Hologalegina</taxon>
        <taxon>IRL clade</taxon>
        <taxon>Trifolieae</taxon>
        <taxon>Medicago</taxon>
    </lineage>
</organism>
<reference evidence="2" key="3">
    <citation type="submission" date="2015-04" db="UniProtKB">
        <authorList>
            <consortium name="EnsemblPlants"/>
        </authorList>
    </citation>
    <scope>IDENTIFICATION</scope>
    <source>
        <strain evidence="2">cv. Jemalong A17</strain>
    </source>
</reference>
<dbReference type="EnsemblPlants" id="KEH40837">
    <property type="protein sequence ID" value="KEH40837"/>
    <property type="gene ID" value="MTR_1g036160"/>
</dbReference>
<dbReference type="AlphaFoldDB" id="A0A072VGD8"/>
<protein>
    <submittedName>
        <fullName evidence="1 2">Uncharacterized protein</fullName>
    </submittedName>
</protein>
<evidence type="ECO:0000313" key="3">
    <source>
        <dbReference type="Proteomes" id="UP000002051"/>
    </source>
</evidence>
<dbReference type="Proteomes" id="UP000002051">
    <property type="component" value="Unassembled WGS sequence"/>
</dbReference>
<gene>
    <name evidence="1" type="ordered locus">MTR_1g036160</name>
</gene>
<name>A0A072VGD8_MEDTR</name>
<proteinExistence type="predicted"/>
<sequence length="194" mass="23040">MANHDRPDYVNSAVFHQKSQFSPIQSPKLITALLYDYTIDLYAISHHFHGFYTFKLTIYNQNLNPKSQFNQHPYVKSKSERSFEGPKELENVFFSDYFAIRKSWKPRLIAETQITKEHEDFVKTIIVFRKEEIEGMKKYVLNQWKKNGNDKEINAPQFLSKFVVTCAFVWASIFKAIHRYDDDGDDEDEYFAQK</sequence>
<dbReference type="HOGENOM" id="CLU_1404352_0_0_1"/>
<reference evidence="1 3" key="1">
    <citation type="journal article" date="2011" name="Nature">
        <title>The Medicago genome provides insight into the evolution of rhizobial symbioses.</title>
        <authorList>
            <person name="Young N.D."/>
            <person name="Debelle F."/>
            <person name="Oldroyd G.E."/>
            <person name="Geurts R."/>
            <person name="Cannon S.B."/>
            <person name="Udvardi M.K."/>
            <person name="Benedito V.A."/>
            <person name="Mayer K.F."/>
            <person name="Gouzy J."/>
            <person name="Schoof H."/>
            <person name="Van de Peer Y."/>
            <person name="Proost S."/>
            <person name="Cook D.R."/>
            <person name="Meyers B.C."/>
            <person name="Spannagl M."/>
            <person name="Cheung F."/>
            <person name="De Mita S."/>
            <person name="Krishnakumar V."/>
            <person name="Gundlach H."/>
            <person name="Zhou S."/>
            <person name="Mudge J."/>
            <person name="Bharti A.K."/>
            <person name="Murray J.D."/>
            <person name="Naoumkina M.A."/>
            <person name="Rosen B."/>
            <person name="Silverstein K.A."/>
            <person name="Tang H."/>
            <person name="Rombauts S."/>
            <person name="Zhao P.X."/>
            <person name="Zhou P."/>
            <person name="Barbe V."/>
            <person name="Bardou P."/>
            <person name="Bechner M."/>
            <person name="Bellec A."/>
            <person name="Berger A."/>
            <person name="Berges H."/>
            <person name="Bidwell S."/>
            <person name="Bisseling T."/>
            <person name="Choisne N."/>
            <person name="Couloux A."/>
            <person name="Denny R."/>
            <person name="Deshpande S."/>
            <person name="Dai X."/>
            <person name="Doyle J.J."/>
            <person name="Dudez A.M."/>
            <person name="Farmer A.D."/>
            <person name="Fouteau S."/>
            <person name="Franken C."/>
            <person name="Gibelin C."/>
            <person name="Gish J."/>
            <person name="Goldstein S."/>
            <person name="Gonzalez A.J."/>
            <person name="Green P.J."/>
            <person name="Hallab A."/>
            <person name="Hartog M."/>
            <person name="Hua A."/>
            <person name="Humphray S.J."/>
            <person name="Jeong D.H."/>
            <person name="Jing Y."/>
            <person name="Jocker A."/>
            <person name="Kenton S.M."/>
            <person name="Kim D.J."/>
            <person name="Klee K."/>
            <person name="Lai H."/>
            <person name="Lang C."/>
            <person name="Lin S."/>
            <person name="Macmil S.L."/>
            <person name="Magdelenat G."/>
            <person name="Matthews L."/>
            <person name="McCorrison J."/>
            <person name="Monaghan E.L."/>
            <person name="Mun J.H."/>
            <person name="Najar F.Z."/>
            <person name="Nicholson C."/>
            <person name="Noirot C."/>
            <person name="O'Bleness M."/>
            <person name="Paule C.R."/>
            <person name="Poulain J."/>
            <person name="Prion F."/>
            <person name="Qin B."/>
            <person name="Qu C."/>
            <person name="Retzel E.F."/>
            <person name="Riddle C."/>
            <person name="Sallet E."/>
            <person name="Samain S."/>
            <person name="Samson N."/>
            <person name="Sanders I."/>
            <person name="Saurat O."/>
            <person name="Scarpelli C."/>
            <person name="Schiex T."/>
            <person name="Segurens B."/>
            <person name="Severin A.J."/>
            <person name="Sherrier D.J."/>
            <person name="Shi R."/>
            <person name="Sims S."/>
            <person name="Singer S.R."/>
            <person name="Sinharoy S."/>
            <person name="Sterck L."/>
            <person name="Viollet A."/>
            <person name="Wang B.B."/>
            <person name="Wang K."/>
            <person name="Wang M."/>
            <person name="Wang X."/>
            <person name="Warfsmann J."/>
            <person name="Weissenbach J."/>
            <person name="White D.D."/>
            <person name="White J.D."/>
            <person name="Wiley G.B."/>
            <person name="Wincker P."/>
            <person name="Xing Y."/>
            <person name="Yang L."/>
            <person name="Yao Z."/>
            <person name="Ying F."/>
            <person name="Zhai J."/>
            <person name="Zhou L."/>
            <person name="Zuber A."/>
            <person name="Denarie J."/>
            <person name="Dixon R.A."/>
            <person name="May G.D."/>
            <person name="Schwartz D.C."/>
            <person name="Rogers J."/>
            <person name="Quetier F."/>
            <person name="Town C.D."/>
            <person name="Roe B.A."/>
        </authorList>
    </citation>
    <scope>NUCLEOTIDE SEQUENCE [LARGE SCALE GENOMIC DNA]</scope>
    <source>
        <strain evidence="1">A17</strain>
        <strain evidence="2 3">cv. Jemalong A17</strain>
    </source>
</reference>
<dbReference type="InterPro" id="IPR023213">
    <property type="entry name" value="CAT-like_dom_sf"/>
</dbReference>
<accession>A0A072VGD8</accession>
<evidence type="ECO:0000313" key="1">
    <source>
        <dbReference type="EMBL" id="KEH40837.1"/>
    </source>
</evidence>
<dbReference type="Gene3D" id="3.30.559.10">
    <property type="entry name" value="Chloramphenicol acetyltransferase-like domain"/>
    <property type="match status" value="1"/>
</dbReference>
<keyword evidence="3" id="KW-1185">Reference proteome</keyword>
<evidence type="ECO:0000313" key="2">
    <source>
        <dbReference type="EnsemblPlants" id="KEH40837"/>
    </source>
</evidence>
<dbReference type="EMBL" id="CM001217">
    <property type="protein sequence ID" value="KEH40837.1"/>
    <property type="molecule type" value="Genomic_DNA"/>
</dbReference>
<reference evidence="1 3" key="2">
    <citation type="journal article" date="2014" name="BMC Genomics">
        <title>An improved genome release (version Mt4.0) for the model legume Medicago truncatula.</title>
        <authorList>
            <person name="Tang H."/>
            <person name="Krishnakumar V."/>
            <person name="Bidwell S."/>
            <person name="Rosen B."/>
            <person name="Chan A."/>
            <person name="Zhou S."/>
            <person name="Gentzbittel L."/>
            <person name="Childs K.L."/>
            <person name="Yandell M."/>
            <person name="Gundlach H."/>
            <person name="Mayer K.F."/>
            <person name="Schwartz D.C."/>
            <person name="Town C.D."/>
        </authorList>
    </citation>
    <scope>GENOME REANNOTATION</scope>
    <source>
        <strain evidence="1">A17</strain>
        <strain evidence="2 3">cv. Jemalong A17</strain>
    </source>
</reference>